<evidence type="ECO:0000313" key="2">
    <source>
        <dbReference type="Proteomes" id="UP001303115"/>
    </source>
</evidence>
<proteinExistence type="predicted"/>
<accession>A0AAN6PC61</accession>
<protein>
    <submittedName>
        <fullName evidence="1">Uncharacterized protein</fullName>
    </submittedName>
</protein>
<gene>
    <name evidence="1" type="ORF">C8A01DRAFT_19050</name>
</gene>
<dbReference type="Proteomes" id="UP001303115">
    <property type="component" value="Unassembled WGS sequence"/>
</dbReference>
<sequence>MPYSIIVIASFLTTIKSTWDMVRQKRPAKTLKTETRSTLVILLRAHVNELLLEGEFDYLFERLMRANAHNDVAAVRKIRADLQAILRLRRADPAAGRTTELVN</sequence>
<comment type="caution">
    <text evidence="1">The sequence shown here is derived from an EMBL/GenBank/DDBJ whole genome shotgun (WGS) entry which is preliminary data.</text>
</comment>
<keyword evidence="2" id="KW-1185">Reference proteome</keyword>
<dbReference type="EMBL" id="MU854496">
    <property type="protein sequence ID" value="KAK4034073.1"/>
    <property type="molecule type" value="Genomic_DNA"/>
</dbReference>
<dbReference type="AlphaFoldDB" id="A0AAN6PC61"/>
<name>A0AAN6PC61_9PEZI</name>
<evidence type="ECO:0000313" key="1">
    <source>
        <dbReference type="EMBL" id="KAK4034073.1"/>
    </source>
</evidence>
<organism evidence="1 2">
    <name type="scientific">Parachaetomium inaequale</name>
    <dbReference type="NCBI Taxonomy" id="2588326"/>
    <lineage>
        <taxon>Eukaryota</taxon>
        <taxon>Fungi</taxon>
        <taxon>Dikarya</taxon>
        <taxon>Ascomycota</taxon>
        <taxon>Pezizomycotina</taxon>
        <taxon>Sordariomycetes</taxon>
        <taxon>Sordariomycetidae</taxon>
        <taxon>Sordariales</taxon>
        <taxon>Chaetomiaceae</taxon>
        <taxon>Parachaetomium</taxon>
    </lineage>
</organism>
<reference evidence="2" key="1">
    <citation type="journal article" date="2023" name="Mol. Phylogenet. Evol.">
        <title>Genome-scale phylogeny and comparative genomics of the fungal order Sordariales.</title>
        <authorList>
            <person name="Hensen N."/>
            <person name="Bonometti L."/>
            <person name="Westerberg I."/>
            <person name="Brannstrom I.O."/>
            <person name="Guillou S."/>
            <person name="Cros-Aarteil S."/>
            <person name="Calhoun S."/>
            <person name="Haridas S."/>
            <person name="Kuo A."/>
            <person name="Mondo S."/>
            <person name="Pangilinan J."/>
            <person name="Riley R."/>
            <person name="LaButti K."/>
            <person name="Andreopoulos B."/>
            <person name="Lipzen A."/>
            <person name="Chen C."/>
            <person name="Yan M."/>
            <person name="Daum C."/>
            <person name="Ng V."/>
            <person name="Clum A."/>
            <person name="Steindorff A."/>
            <person name="Ohm R.A."/>
            <person name="Martin F."/>
            <person name="Silar P."/>
            <person name="Natvig D.O."/>
            <person name="Lalanne C."/>
            <person name="Gautier V."/>
            <person name="Ament-Velasquez S.L."/>
            <person name="Kruys A."/>
            <person name="Hutchinson M.I."/>
            <person name="Powell A.J."/>
            <person name="Barry K."/>
            <person name="Miller A.N."/>
            <person name="Grigoriev I.V."/>
            <person name="Debuchy R."/>
            <person name="Gladieux P."/>
            <person name="Hiltunen Thoren M."/>
            <person name="Johannesson H."/>
        </authorList>
    </citation>
    <scope>NUCLEOTIDE SEQUENCE [LARGE SCALE GENOMIC DNA]</scope>
    <source>
        <strain evidence="2">CBS 284.82</strain>
    </source>
</reference>